<protein>
    <submittedName>
        <fullName evidence="2">Uncharacterized protein</fullName>
    </submittedName>
</protein>
<dbReference type="Proteomes" id="UP000799429">
    <property type="component" value="Unassembled WGS sequence"/>
</dbReference>
<evidence type="ECO:0000313" key="2">
    <source>
        <dbReference type="EMBL" id="KAF2840156.1"/>
    </source>
</evidence>
<dbReference type="OrthoDB" id="5600002at2759"/>
<reference evidence="2" key="1">
    <citation type="journal article" date="2020" name="Stud. Mycol.">
        <title>101 Dothideomycetes genomes: a test case for predicting lifestyles and emergence of pathogens.</title>
        <authorList>
            <person name="Haridas S."/>
            <person name="Albert R."/>
            <person name="Binder M."/>
            <person name="Bloem J."/>
            <person name="Labutti K."/>
            <person name="Salamov A."/>
            <person name="Andreopoulos B."/>
            <person name="Baker S."/>
            <person name="Barry K."/>
            <person name="Bills G."/>
            <person name="Bluhm B."/>
            <person name="Cannon C."/>
            <person name="Castanera R."/>
            <person name="Culley D."/>
            <person name="Daum C."/>
            <person name="Ezra D."/>
            <person name="Gonzalez J."/>
            <person name="Henrissat B."/>
            <person name="Kuo A."/>
            <person name="Liang C."/>
            <person name="Lipzen A."/>
            <person name="Lutzoni F."/>
            <person name="Magnuson J."/>
            <person name="Mondo S."/>
            <person name="Nolan M."/>
            <person name="Ohm R."/>
            <person name="Pangilinan J."/>
            <person name="Park H.-J."/>
            <person name="Ramirez L."/>
            <person name="Alfaro M."/>
            <person name="Sun H."/>
            <person name="Tritt A."/>
            <person name="Yoshinaga Y."/>
            <person name="Zwiers L.-H."/>
            <person name="Turgeon B."/>
            <person name="Goodwin S."/>
            <person name="Spatafora J."/>
            <person name="Crous P."/>
            <person name="Grigoriev I."/>
        </authorList>
    </citation>
    <scope>NUCLEOTIDE SEQUENCE</scope>
    <source>
        <strain evidence="2">CBS 101060</strain>
    </source>
</reference>
<name>A0A9P4SCI1_9PEZI</name>
<dbReference type="EMBL" id="MU006093">
    <property type="protein sequence ID" value="KAF2840156.1"/>
    <property type="molecule type" value="Genomic_DNA"/>
</dbReference>
<evidence type="ECO:0000256" key="1">
    <source>
        <dbReference type="SAM" id="MobiDB-lite"/>
    </source>
</evidence>
<accession>A0A9P4SCI1</accession>
<gene>
    <name evidence="2" type="ORF">M501DRAFT_1056514</name>
</gene>
<sequence length="515" mass="59016">MAPKRKAAAPVLSAPRRSTRERRTPSPFGLEPLPTFPGRPSKRVKFDTPGNRTRYFSADQPVTRSSVPSRHPPPTFPPPARVQWPIPLYLDCRIKDQPCGLKPVTSASLFETKLAPEIRKKIYGYFFPDRAVPATRKWDDMRPANPYYGMLNEVYADASHALRSDGLRCRTEILATNHFIYAEAVEILYKTVPFQIVVDDCAVQFCGEAVSKSGMLWEGMFAQRAALWRFVKSVDITVHADRRFDWDEVLPNFDANAGTEPVPLARQFLERAYKIKDHVRHLVARLHTCDNLEDVKISIKWPYLRGEAEYKMLGMKASPERPFDTRGQDAQWVLSPFMSLRNITNLSFGLMSVAARDMQDLVRWMKDAQDSTKETKVKWRKEDVLLWNLLTHIEVNGPPLNVVRLEDVAYSSIMMQNVSKLGYLNQRSYGHYMAHHVRIAEDEGREADVLRLVRNIEEACLAQKKDGLKLWIRGVTEHLSGADGADEYEIGRRIDAYIGQGLWTYYDPSLLDDEE</sequence>
<keyword evidence="3" id="KW-1185">Reference proteome</keyword>
<comment type="caution">
    <text evidence="2">The sequence shown here is derived from an EMBL/GenBank/DDBJ whole genome shotgun (WGS) entry which is preliminary data.</text>
</comment>
<proteinExistence type="predicted"/>
<dbReference type="AlphaFoldDB" id="A0A9P4SCI1"/>
<feature type="region of interest" description="Disordered" evidence="1">
    <location>
        <begin position="1"/>
        <end position="78"/>
    </location>
</feature>
<organism evidence="2 3">
    <name type="scientific">Patellaria atrata CBS 101060</name>
    <dbReference type="NCBI Taxonomy" id="1346257"/>
    <lineage>
        <taxon>Eukaryota</taxon>
        <taxon>Fungi</taxon>
        <taxon>Dikarya</taxon>
        <taxon>Ascomycota</taxon>
        <taxon>Pezizomycotina</taxon>
        <taxon>Dothideomycetes</taxon>
        <taxon>Dothideomycetes incertae sedis</taxon>
        <taxon>Patellariales</taxon>
        <taxon>Patellariaceae</taxon>
        <taxon>Patellaria</taxon>
    </lineage>
</organism>
<evidence type="ECO:0000313" key="3">
    <source>
        <dbReference type="Proteomes" id="UP000799429"/>
    </source>
</evidence>